<reference evidence="1" key="1">
    <citation type="submission" date="2014-09" db="EMBL/GenBank/DDBJ databases">
        <authorList>
            <person name="Magalhaes I.L.F."/>
            <person name="Oliveira U."/>
            <person name="Santos F.R."/>
            <person name="Vidigal T.H.D.A."/>
            <person name="Brescovit A.D."/>
            <person name="Santos A.J."/>
        </authorList>
    </citation>
    <scope>NUCLEOTIDE SEQUENCE</scope>
    <source>
        <tissue evidence="1">Shoot tissue taken approximately 20 cm above the soil surface</tissue>
    </source>
</reference>
<evidence type="ECO:0000313" key="1">
    <source>
        <dbReference type="EMBL" id="JAD15305.1"/>
    </source>
</evidence>
<accession>A0A0A8XRJ1</accession>
<protein>
    <submittedName>
        <fullName evidence="1">Uncharacterized protein</fullName>
    </submittedName>
</protein>
<dbReference type="AlphaFoldDB" id="A0A0A8XRJ1"/>
<name>A0A0A8XRJ1_ARUDO</name>
<reference evidence="1" key="2">
    <citation type="journal article" date="2015" name="Data Brief">
        <title>Shoot transcriptome of the giant reed, Arundo donax.</title>
        <authorList>
            <person name="Barrero R.A."/>
            <person name="Guerrero F.D."/>
            <person name="Moolhuijzen P."/>
            <person name="Goolsby J.A."/>
            <person name="Tidwell J."/>
            <person name="Bellgard S.E."/>
            <person name="Bellgard M.I."/>
        </authorList>
    </citation>
    <scope>NUCLEOTIDE SEQUENCE</scope>
    <source>
        <tissue evidence="1">Shoot tissue taken approximately 20 cm above the soil surface</tissue>
    </source>
</reference>
<organism evidence="1">
    <name type="scientific">Arundo donax</name>
    <name type="common">Giant reed</name>
    <name type="synonym">Donax arundinaceus</name>
    <dbReference type="NCBI Taxonomy" id="35708"/>
    <lineage>
        <taxon>Eukaryota</taxon>
        <taxon>Viridiplantae</taxon>
        <taxon>Streptophyta</taxon>
        <taxon>Embryophyta</taxon>
        <taxon>Tracheophyta</taxon>
        <taxon>Spermatophyta</taxon>
        <taxon>Magnoliopsida</taxon>
        <taxon>Liliopsida</taxon>
        <taxon>Poales</taxon>
        <taxon>Poaceae</taxon>
        <taxon>PACMAD clade</taxon>
        <taxon>Arundinoideae</taxon>
        <taxon>Arundineae</taxon>
        <taxon>Arundo</taxon>
    </lineage>
</organism>
<proteinExistence type="predicted"/>
<dbReference type="EMBL" id="GBRH01282590">
    <property type="protein sequence ID" value="JAD15305.1"/>
    <property type="molecule type" value="Transcribed_RNA"/>
</dbReference>
<sequence length="48" mass="4846">MATSTTAVGGDDGSLVVLAPLELDSGGAVGGCIQLFFTAESDYRILLL</sequence>